<feature type="compositionally biased region" description="Basic and acidic residues" evidence="1">
    <location>
        <begin position="23"/>
        <end position="33"/>
    </location>
</feature>
<organism evidence="2">
    <name type="scientific">Ananas comosus var. bracteatus</name>
    <name type="common">red pineapple</name>
    <dbReference type="NCBI Taxonomy" id="296719"/>
    <lineage>
        <taxon>Eukaryota</taxon>
        <taxon>Viridiplantae</taxon>
        <taxon>Streptophyta</taxon>
        <taxon>Embryophyta</taxon>
        <taxon>Tracheophyta</taxon>
        <taxon>Spermatophyta</taxon>
        <taxon>Magnoliopsida</taxon>
        <taxon>Liliopsida</taxon>
        <taxon>Poales</taxon>
        <taxon>Bromeliaceae</taxon>
        <taxon>Bromelioideae</taxon>
        <taxon>Ananas</taxon>
    </lineage>
</organism>
<feature type="region of interest" description="Disordered" evidence="1">
    <location>
        <begin position="19"/>
        <end position="111"/>
    </location>
</feature>
<feature type="compositionally biased region" description="Gly residues" evidence="1">
    <location>
        <begin position="89"/>
        <end position="99"/>
    </location>
</feature>
<accession>A0A6V7NGG3</accession>
<proteinExistence type="predicted"/>
<sequence length="111" mass="11444">MPLRIKAAAIAPKPFDCRAIADGQKKSEKEAKQEPLVYPPSDNPTPTSSPSLRYVSTSQCLRISSSSSSRCSSPSPPSEMSSCTPAFGSGSGGANGGGANMSLKRHSGDRG</sequence>
<dbReference type="EMBL" id="LR862129">
    <property type="protein sequence ID" value="CAD1817652.1"/>
    <property type="molecule type" value="Genomic_DNA"/>
</dbReference>
<feature type="compositionally biased region" description="Low complexity" evidence="1">
    <location>
        <begin position="44"/>
        <end position="83"/>
    </location>
</feature>
<evidence type="ECO:0000313" key="2">
    <source>
        <dbReference type="EMBL" id="CAD1817652.1"/>
    </source>
</evidence>
<protein>
    <submittedName>
        <fullName evidence="2">Uncharacterized protein</fullName>
    </submittedName>
</protein>
<reference evidence="2" key="1">
    <citation type="submission" date="2020-07" db="EMBL/GenBank/DDBJ databases">
        <authorList>
            <person name="Lin J."/>
        </authorList>
    </citation>
    <scope>NUCLEOTIDE SEQUENCE</scope>
</reference>
<name>A0A6V7NGG3_ANACO</name>
<gene>
    <name evidence="2" type="ORF">CB5_LOCUS863</name>
</gene>
<evidence type="ECO:0000256" key="1">
    <source>
        <dbReference type="SAM" id="MobiDB-lite"/>
    </source>
</evidence>
<dbReference type="AlphaFoldDB" id="A0A6V7NGG3"/>